<sequence length="62" mass="6958">MKSCGQPLPPSTPGHDQFVATHNKEFRSSICLFPPTKDAHLTVVSRRLVGHEEPRNHCSSQY</sequence>
<evidence type="ECO:0000313" key="1">
    <source>
        <dbReference type="EMBL" id="KIM65528.1"/>
    </source>
</evidence>
<organism evidence="1 2">
    <name type="scientific">Scleroderma citrinum Foug A</name>
    <dbReference type="NCBI Taxonomy" id="1036808"/>
    <lineage>
        <taxon>Eukaryota</taxon>
        <taxon>Fungi</taxon>
        <taxon>Dikarya</taxon>
        <taxon>Basidiomycota</taxon>
        <taxon>Agaricomycotina</taxon>
        <taxon>Agaricomycetes</taxon>
        <taxon>Agaricomycetidae</taxon>
        <taxon>Boletales</taxon>
        <taxon>Sclerodermatineae</taxon>
        <taxon>Sclerodermataceae</taxon>
        <taxon>Scleroderma</taxon>
    </lineage>
</organism>
<proteinExistence type="predicted"/>
<reference evidence="2" key="2">
    <citation type="submission" date="2015-01" db="EMBL/GenBank/DDBJ databases">
        <title>Evolutionary Origins and Diversification of the Mycorrhizal Mutualists.</title>
        <authorList>
            <consortium name="DOE Joint Genome Institute"/>
            <consortium name="Mycorrhizal Genomics Consortium"/>
            <person name="Kohler A."/>
            <person name="Kuo A."/>
            <person name="Nagy L.G."/>
            <person name="Floudas D."/>
            <person name="Copeland A."/>
            <person name="Barry K.W."/>
            <person name="Cichocki N."/>
            <person name="Veneault-Fourrey C."/>
            <person name="LaButti K."/>
            <person name="Lindquist E.A."/>
            <person name="Lipzen A."/>
            <person name="Lundell T."/>
            <person name="Morin E."/>
            <person name="Murat C."/>
            <person name="Riley R."/>
            <person name="Ohm R."/>
            <person name="Sun H."/>
            <person name="Tunlid A."/>
            <person name="Henrissat B."/>
            <person name="Grigoriev I.V."/>
            <person name="Hibbett D.S."/>
            <person name="Martin F."/>
        </authorList>
    </citation>
    <scope>NUCLEOTIDE SEQUENCE [LARGE SCALE GENOMIC DNA]</scope>
    <source>
        <strain evidence="2">Foug A</strain>
    </source>
</reference>
<accession>A0A0C2ZVL2</accession>
<reference evidence="1 2" key="1">
    <citation type="submission" date="2014-04" db="EMBL/GenBank/DDBJ databases">
        <authorList>
            <consortium name="DOE Joint Genome Institute"/>
            <person name="Kuo A."/>
            <person name="Kohler A."/>
            <person name="Nagy L.G."/>
            <person name="Floudas D."/>
            <person name="Copeland A."/>
            <person name="Barry K.W."/>
            <person name="Cichocki N."/>
            <person name="Veneault-Fourrey C."/>
            <person name="LaButti K."/>
            <person name="Lindquist E.A."/>
            <person name="Lipzen A."/>
            <person name="Lundell T."/>
            <person name="Morin E."/>
            <person name="Murat C."/>
            <person name="Sun H."/>
            <person name="Tunlid A."/>
            <person name="Henrissat B."/>
            <person name="Grigoriev I.V."/>
            <person name="Hibbett D.S."/>
            <person name="Martin F."/>
            <person name="Nordberg H.P."/>
            <person name="Cantor M.N."/>
            <person name="Hua S.X."/>
        </authorList>
    </citation>
    <scope>NUCLEOTIDE SEQUENCE [LARGE SCALE GENOMIC DNA]</scope>
    <source>
        <strain evidence="1 2">Foug A</strain>
    </source>
</reference>
<dbReference type="InParanoid" id="A0A0C2ZVL2"/>
<name>A0A0C2ZVL2_9AGAM</name>
<keyword evidence="2" id="KW-1185">Reference proteome</keyword>
<dbReference type="HOGENOM" id="CLU_2905479_0_0_1"/>
<dbReference type="Proteomes" id="UP000053989">
    <property type="component" value="Unassembled WGS sequence"/>
</dbReference>
<dbReference type="EMBL" id="KN822022">
    <property type="protein sequence ID" value="KIM65528.1"/>
    <property type="molecule type" value="Genomic_DNA"/>
</dbReference>
<dbReference type="AlphaFoldDB" id="A0A0C2ZVL2"/>
<protein>
    <submittedName>
        <fullName evidence="1">Uncharacterized protein</fullName>
    </submittedName>
</protein>
<evidence type="ECO:0000313" key="2">
    <source>
        <dbReference type="Proteomes" id="UP000053989"/>
    </source>
</evidence>
<gene>
    <name evidence="1" type="ORF">SCLCIDRAFT_1212263</name>
</gene>